<evidence type="ECO:0000256" key="4">
    <source>
        <dbReference type="ARBA" id="ARBA00022989"/>
    </source>
</evidence>
<dbReference type="PANTHER" id="PTHR13906:SF4">
    <property type="entry name" value="LYSOPHOSPHOLIPID ACYLTRANSFERASE 6"/>
    <property type="match status" value="1"/>
</dbReference>
<organism evidence="8 9">
    <name type="scientific">Perkinsus olseni</name>
    <name type="common">Perkinsus atlanticus</name>
    <dbReference type="NCBI Taxonomy" id="32597"/>
    <lineage>
        <taxon>Eukaryota</taxon>
        <taxon>Sar</taxon>
        <taxon>Alveolata</taxon>
        <taxon>Perkinsozoa</taxon>
        <taxon>Perkinsea</taxon>
        <taxon>Perkinsida</taxon>
        <taxon>Perkinsidae</taxon>
        <taxon>Perkinsus</taxon>
    </lineage>
</organism>
<sequence length="488" mass="55604">MSSLDFDHLPGPLISGINTVADTIGFPNDQIVLLGCLLLSIGISFWFRTLKNGVARLYTSLILGLGLTYVLQGPWNTAVVLLVSIGNYLLVVLFPKRPSLVAINSMAVLSAFHLWRMKVDYLGWKLDITLPLMIFTAKYVTFAYDCYDGLLLKEGKPLSIKKHQQEYRLKNCLEGIPDIVSYLSYIFGFFGALCGPVFFCREYLDWVYLRGCFSELSHISTVKPTLKALLKCACCGIVMLFANTFLPVSSVTTSWFRSLPFVVRVPLLCVTVSWYRSKFFFCWYLCEAVGDACGFGLSDAKTQTFKRAENGDVLHVEFALNAPEALNNWNTRVAEWLKYYIYQRVTKPSFVTFMSSKDYATLVTRSISAFWHGFYPGYYLFFLCSILETTADSLGRHYLGPMFYGDNAPYAKYYPFYAFFAWAQTFFSLNYYGTGQVMLEYGRTMEVWRSVYFIGHVWHIAVIALLPKLVGRNTKINGEGKKKEMKAE</sequence>
<evidence type="ECO:0000256" key="7">
    <source>
        <dbReference type="SAM" id="Phobius"/>
    </source>
</evidence>
<reference evidence="8 9" key="1">
    <citation type="submission" date="2020-04" db="EMBL/GenBank/DDBJ databases">
        <title>Perkinsus olseni comparative genomics.</title>
        <authorList>
            <person name="Bogema D.R."/>
        </authorList>
    </citation>
    <scope>NUCLEOTIDE SEQUENCE [LARGE SCALE GENOMIC DNA]</scope>
    <source>
        <strain evidence="8">00978-12</strain>
    </source>
</reference>
<evidence type="ECO:0000256" key="2">
    <source>
        <dbReference type="ARBA" id="ARBA00022679"/>
    </source>
</evidence>
<comment type="subcellular location">
    <subcellularLocation>
        <location evidence="1">Membrane</location>
        <topology evidence="1">Multi-pass membrane protein</topology>
    </subcellularLocation>
</comment>
<evidence type="ECO:0000256" key="3">
    <source>
        <dbReference type="ARBA" id="ARBA00022692"/>
    </source>
</evidence>
<feature type="transmembrane region" description="Helical" evidence="7">
    <location>
        <begin position="54"/>
        <end position="71"/>
    </location>
</feature>
<dbReference type="OrthoDB" id="286734at2759"/>
<feature type="transmembrane region" description="Helical" evidence="7">
    <location>
        <begin position="452"/>
        <end position="471"/>
    </location>
</feature>
<feature type="transmembrane region" description="Helical" evidence="7">
    <location>
        <begin position="77"/>
        <end position="94"/>
    </location>
</feature>
<keyword evidence="2 8" id="KW-0808">Transferase</keyword>
<feature type="transmembrane region" description="Helical" evidence="7">
    <location>
        <begin position="179"/>
        <end position="200"/>
    </location>
</feature>
<dbReference type="InterPro" id="IPR049941">
    <property type="entry name" value="LPLAT_7/PORCN-like"/>
</dbReference>
<dbReference type="EMBL" id="JABANP010000020">
    <property type="protein sequence ID" value="KAF4695472.1"/>
    <property type="molecule type" value="Genomic_DNA"/>
</dbReference>
<dbReference type="GO" id="GO:0016020">
    <property type="term" value="C:membrane"/>
    <property type="evidence" value="ECO:0007669"/>
    <property type="project" value="UniProtKB-SubCell"/>
</dbReference>
<keyword evidence="5 7" id="KW-0472">Membrane</keyword>
<keyword evidence="3 7" id="KW-0812">Transmembrane</keyword>
<dbReference type="Pfam" id="PF03062">
    <property type="entry name" value="MBOAT"/>
    <property type="match status" value="1"/>
</dbReference>
<dbReference type="AlphaFoldDB" id="A0A7J6PHM5"/>
<gene>
    <name evidence="8" type="primary">MBOAT1_1</name>
    <name evidence="8" type="ORF">FOZ60_004546</name>
</gene>
<keyword evidence="4 7" id="KW-1133">Transmembrane helix</keyword>
<dbReference type="GO" id="GO:0016746">
    <property type="term" value="F:acyltransferase activity"/>
    <property type="evidence" value="ECO:0007669"/>
    <property type="project" value="UniProtKB-KW"/>
</dbReference>
<dbReference type="Proteomes" id="UP000541610">
    <property type="component" value="Unassembled WGS sequence"/>
</dbReference>
<dbReference type="GO" id="GO:0030258">
    <property type="term" value="P:lipid modification"/>
    <property type="evidence" value="ECO:0007669"/>
    <property type="project" value="TreeGrafter"/>
</dbReference>
<evidence type="ECO:0000256" key="1">
    <source>
        <dbReference type="ARBA" id="ARBA00004141"/>
    </source>
</evidence>
<dbReference type="PANTHER" id="PTHR13906">
    <property type="entry name" value="PORCUPINE"/>
    <property type="match status" value="1"/>
</dbReference>
<proteinExistence type="predicted"/>
<evidence type="ECO:0000256" key="5">
    <source>
        <dbReference type="ARBA" id="ARBA00023136"/>
    </source>
</evidence>
<feature type="transmembrane region" description="Helical" evidence="7">
    <location>
        <begin position="30"/>
        <end position="47"/>
    </location>
</feature>
<comment type="caution">
    <text evidence="8">The sequence shown here is derived from an EMBL/GenBank/DDBJ whole genome shotgun (WGS) entry which is preliminary data.</text>
</comment>
<name>A0A7J6PHM5_PEROL</name>
<evidence type="ECO:0000313" key="8">
    <source>
        <dbReference type="EMBL" id="KAF4695472.1"/>
    </source>
</evidence>
<evidence type="ECO:0000256" key="6">
    <source>
        <dbReference type="ARBA" id="ARBA00023315"/>
    </source>
</evidence>
<dbReference type="InterPro" id="IPR004299">
    <property type="entry name" value="MBOAT_fam"/>
</dbReference>
<feature type="transmembrane region" description="Helical" evidence="7">
    <location>
        <begin position="413"/>
        <end position="432"/>
    </location>
</feature>
<keyword evidence="6 8" id="KW-0012">Acyltransferase</keyword>
<accession>A0A7J6PHM5</accession>
<evidence type="ECO:0000313" key="9">
    <source>
        <dbReference type="Proteomes" id="UP000541610"/>
    </source>
</evidence>
<protein>
    <submittedName>
        <fullName evidence="8">Lysophospholipid acyltransferase 1</fullName>
    </submittedName>
</protein>